<proteinExistence type="predicted"/>
<keyword evidence="3" id="KW-1185">Reference proteome</keyword>
<dbReference type="Proteomes" id="UP000316167">
    <property type="component" value="Unassembled WGS sequence"/>
</dbReference>
<keyword evidence="2" id="KW-0378">Hydrolase</keyword>
<dbReference type="InterPro" id="IPR021109">
    <property type="entry name" value="Peptidase_aspartic_dom_sf"/>
</dbReference>
<keyword evidence="2" id="KW-0645">Protease</keyword>
<dbReference type="Pfam" id="PF13975">
    <property type="entry name" value="gag-asp_proteas"/>
    <property type="match status" value="1"/>
</dbReference>
<dbReference type="CDD" id="cd05483">
    <property type="entry name" value="retropepsin_like_bacteria"/>
    <property type="match status" value="1"/>
</dbReference>
<name>A0A562SHV5_9BACT</name>
<keyword evidence="1" id="KW-0732">Signal</keyword>
<dbReference type="SUPFAM" id="SSF50630">
    <property type="entry name" value="Acid proteases"/>
    <property type="match status" value="1"/>
</dbReference>
<feature type="signal peptide" evidence="1">
    <location>
        <begin position="1"/>
        <end position="19"/>
    </location>
</feature>
<dbReference type="GO" id="GO:0008233">
    <property type="term" value="F:peptidase activity"/>
    <property type="evidence" value="ECO:0007669"/>
    <property type="project" value="UniProtKB-KW"/>
</dbReference>
<accession>A0A562SHV5</accession>
<comment type="caution">
    <text evidence="2">The sequence shown here is derived from an EMBL/GenBank/DDBJ whole genome shotgun (WGS) entry which is preliminary data.</text>
</comment>
<organism evidence="2 3">
    <name type="scientific">Lacibacter cauensis</name>
    <dbReference type="NCBI Taxonomy" id="510947"/>
    <lineage>
        <taxon>Bacteria</taxon>
        <taxon>Pseudomonadati</taxon>
        <taxon>Bacteroidota</taxon>
        <taxon>Chitinophagia</taxon>
        <taxon>Chitinophagales</taxon>
        <taxon>Chitinophagaceae</taxon>
        <taxon>Lacibacter</taxon>
    </lineage>
</organism>
<dbReference type="RefSeq" id="WP_144887691.1">
    <property type="nucleotide sequence ID" value="NZ_VLLE01000005.1"/>
</dbReference>
<dbReference type="EMBL" id="VLLE01000005">
    <property type="protein sequence ID" value="TWI80633.1"/>
    <property type="molecule type" value="Genomic_DNA"/>
</dbReference>
<evidence type="ECO:0000256" key="1">
    <source>
        <dbReference type="SAM" id="SignalP"/>
    </source>
</evidence>
<dbReference type="GO" id="GO:0006508">
    <property type="term" value="P:proteolysis"/>
    <property type="evidence" value="ECO:0007669"/>
    <property type="project" value="UniProtKB-KW"/>
</dbReference>
<reference evidence="2 3" key="1">
    <citation type="journal article" date="2015" name="Stand. Genomic Sci.">
        <title>Genomic Encyclopedia of Bacterial and Archaeal Type Strains, Phase III: the genomes of soil and plant-associated and newly described type strains.</title>
        <authorList>
            <person name="Whitman W.B."/>
            <person name="Woyke T."/>
            <person name="Klenk H.P."/>
            <person name="Zhou Y."/>
            <person name="Lilburn T.G."/>
            <person name="Beck B.J."/>
            <person name="De Vos P."/>
            <person name="Vandamme P."/>
            <person name="Eisen J.A."/>
            <person name="Garrity G."/>
            <person name="Hugenholtz P."/>
            <person name="Kyrpides N.C."/>
        </authorList>
    </citation>
    <scope>NUCLEOTIDE SEQUENCE [LARGE SCALE GENOMIC DNA]</scope>
    <source>
        <strain evidence="2 3">CGMCC 1.7271</strain>
    </source>
</reference>
<dbReference type="Gene3D" id="2.40.70.10">
    <property type="entry name" value="Acid Proteases"/>
    <property type="match status" value="1"/>
</dbReference>
<dbReference type="OrthoDB" id="644381at2"/>
<sequence length="380" mass="42239">MHKSIASLCCLWFVFVATAQNNPVDTIPFTVNNVLLVFKGAINGVETEFAFDTGAGLTVTNSTTNTMCGIQVKGGGKSVRDANQTINRLQSVVIEDIAVGSYHVRKLKAVTTDMPYLYCANLVLLGQDFIKQFNWKIDFEKQYIYLSQKPFAADETAKLWQPVFKGNRPFVPVSLNGSAPIGCLIDFGFNGTLDLLLTNPAAQQLLATKQQQKAVNQYARVNMGLNGYSAAEPESDFLTDTLNLAGTPFTNVLTSIRPANETKLGVQFFKNYVRCFVLNHTENKYYLTPSQQPVVRTAPLDARFTYKNGRILVLDKNTGDASTAAALETGEEVKRINKLSAADFKNECDFLLWMYHYKGQELQVEKMNGTQLILKRSSVF</sequence>
<protein>
    <submittedName>
        <fullName evidence="2">Gag-polyprotein putative aspartyl protease</fullName>
    </submittedName>
</protein>
<evidence type="ECO:0000313" key="3">
    <source>
        <dbReference type="Proteomes" id="UP000316167"/>
    </source>
</evidence>
<evidence type="ECO:0000313" key="2">
    <source>
        <dbReference type="EMBL" id="TWI80633.1"/>
    </source>
</evidence>
<gene>
    <name evidence="2" type="ORF">IQ13_3312</name>
</gene>
<dbReference type="AlphaFoldDB" id="A0A562SHV5"/>
<feature type="chain" id="PRO_5021739002" evidence="1">
    <location>
        <begin position="20"/>
        <end position="380"/>
    </location>
</feature>
<dbReference type="InterPro" id="IPR034122">
    <property type="entry name" value="Retropepsin-like_bacterial"/>
</dbReference>